<sequence>MNLCASPTTKAHAFLILSLFFPSISAVNGQVGASPGAPDEYPYAKFSPSMAIIIAVLVTALFFMGFFSIYLRRCSQSSEGSVRATLSMRSRRAAAARGLDATAIDALPTLAYSEVKGLHIGKGALECAVCLNEFEDEETLRLLPKCDHVFHLECIDMWLASHTTCPVCRADLVPVAGEPVEVMQELPVSGLVNEVSNVVESDQPQGEVHVIFVPDENQEKPTNHLLQMPKPDVMKRAGSLRVNRPPRSGSVRSGSVRSKLLEFGNLFPRSHSTGHSLVQQGENVDRYTLRLPEELRNTIIKRSLNRTGSCAASSSVGEGSIKKGNQTGNASCTDEGSNKGGRSYKRMGSLEGKSDRWTFSRMPSFLSRALSTRSKVVAGEGEASASTEPESVKNDRAGPKDNDPAKLPV</sequence>
<feature type="compositionally biased region" description="Basic and acidic residues" evidence="15">
    <location>
        <begin position="390"/>
        <end position="409"/>
    </location>
</feature>
<dbReference type="PANTHER" id="PTHR14155">
    <property type="entry name" value="RING FINGER DOMAIN-CONTAINING"/>
    <property type="match status" value="1"/>
</dbReference>
<reference evidence="19" key="1">
    <citation type="submission" date="2023-02" db="EMBL/GenBank/DDBJ databases">
        <title>Genome of toxic invasive species Heracleum sosnowskyi carries increased number of genes despite the absence of recent whole-genome duplications.</title>
        <authorList>
            <person name="Schelkunov M."/>
            <person name="Shtratnikova V."/>
            <person name="Makarenko M."/>
            <person name="Klepikova A."/>
            <person name="Omelchenko D."/>
            <person name="Novikova G."/>
            <person name="Obukhova E."/>
            <person name="Bogdanov V."/>
            <person name="Penin A."/>
            <person name="Logacheva M."/>
        </authorList>
    </citation>
    <scope>NUCLEOTIDE SEQUENCE</scope>
    <source>
        <strain evidence="19">Hsosn_3</strain>
        <tissue evidence="19">Leaf</tissue>
    </source>
</reference>
<dbReference type="Proteomes" id="UP001237642">
    <property type="component" value="Unassembled WGS sequence"/>
</dbReference>
<evidence type="ECO:0000256" key="2">
    <source>
        <dbReference type="ARBA" id="ARBA00004167"/>
    </source>
</evidence>
<dbReference type="InterPro" id="IPR013083">
    <property type="entry name" value="Znf_RING/FYVE/PHD"/>
</dbReference>
<evidence type="ECO:0000256" key="14">
    <source>
        <dbReference type="PROSITE-ProRule" id="PRU00175"/>
    </source>
</evidence>
<evidence type="ECO:0000313" key="19">
    <source>
        <dbReference type="EMBL" id="KAK1370620.1"/>
    </source>
</evidence>
<evidence type="ECO:0000256" key="15">
    <source>
        <dbReference type="SAM" id="MobiDB-lite"/>
    </source>
</evidence>
<evidence type="ECO:0000256" key="12">
    <source>
        <dbReference type="ARBA" id="ARBA00023136"/>
    </source>
</evidence>
<evidence type="ECO:0000256" key="1">
    <source>
        <dbReference type="ARBA" id="ARBA00000900"/>
    </source>
</evidence>
<feature type="region of interest" description="Disordered" evidence="15">
    <location>
        <begin position="370"/>
        <end position="409"/>
    </location>
</feature>
<evidence type="ECO:0000256" key="10">
    <source>
        <dbReference type="ARBA" id="ARBA00022833"/>
    </source>
</evidence>
<dbReference type="CDD" id="cd16461">
    <property type="entry name" value="RING-H2_EL5-like"/>
    <property type="match status" value="1"/>
</dbReference>
<reference evidence="19" key="2">
    <citation type="submission" date="2023-05" db="EMBL/GenBank/DDBJ databases">
        <authorList>
            <person name="Schelkunov M.I."/>
        </authorList>
    </citation>
    <scope>NUCLEOTIDE SEQUENCE</scope>
    <source>
        <strain evidence="19">Hsosn_3</strain>
        <tissue evidence="19">Leaf</tissue>
    </source>
</reference>
<dbReference type="InterPro" id="IPR001841">
    <property type="entry name" value="Znf_RING"/>
</dbReference>
<keyword evidence="11 16" id="KW-1133">Transmembrane helix</keyword>
<dbReference type="Pfam" id="PF13639">
    <property type="entry name" value="zf-RING_2"/>
    <property type="match status" value="1"/>
</dbReference>
<evidence type="ECO:0000259" key="18">
    <source>
        <dbReference type="PROSITE" id="PS50089"/>
    </source>
</evidence>
<evidence type="ECO:0000256" key="4">
    <source>
        <dbReference type="ARBA" id="ARBA00012483"/>
    </source>
</evidence>
<dbReference type="PANTHER" id="PTHR14155:SF263">
    <property type="entry name" value="E3 UBIQUITIN-PROTEIN LIGASE ATL6"/>
    <property type="match status" value="1"/>
</dbReference>
<comment type="similarity">
    <text evidence="13">Belongs to the RING-type zinc finger family. ATL subfamily.</text>
</comment>
<evidence type="ECO:0000256" key="6">
    <source>
        <dbReference type="ARBA" id="ARBA00022692"/>
    </source>
</evidence>
<evidence type="ECO:0000256" key="8">
    <source>
        <dbReference type="ARBA" id="ARBA00022771"/>
    </source>
</evidence>
<comment type="catalytic activity">
    <reaction evidence="1">
        <text>S-ubiquitinyl-[E2 ubiquitin-conjugating enzyme]-L-cysteine + [acceptor protein]-L-lysine = [E2 ubiquitin-conjugating enzyme]-L-cysteine + N(6)-ubiquitinyl-[acceptor protein]-L-lysine.</text>
        <dbReference type="EC" id="2.3.2.27"/>
    </reaction>
</comment>
<dbReference type="InterPro" id="IPR053238">
    <property type="entry name" value="RING-H2_zinc_finger"/>
</dbReference>
<comment type="subcellular location">
    <subcellularLocation>
        <location evidence="2">Membrane</location>
        <topology evidence="2">Single-pass membrane protein</topology>
    </subcellularLocation>
</comment>
<feature type="compositionally biased region" description="Polar residues" evidence="15">
    <location>
        <begin position="308"/>
        <end position="335"/>
    </location>
</feature>
<feature type="signal peptide" evidence="17">
    <location>
        <begin position="1"/>
        <end position="26"/>
    </location>
</feature>
<comment type="pathway">
    <text evidence="3">Protein modification; protein ubiquitination.</text>
</comment>
<evidence type="ECO:0000256" key="16">
    <source>
        <dbReference type="SAM" id="Phobius"/>
    </source>
</evidence>
<feature type="transmembrane region" description="Helical" evidence="16">
    <location>
        <begin position="50"/>
        <end position="71"/>
    </location>
</feature>
<keyword evidence="5" id="KW-0808">Transferase</keyword>
<evidence type="ECO:0000256" key="9">
    <source>
        <dbReference type="ARBA" id="ARBA00022786"/>
    </source>
</evidence>
<dbReference type="PROSITE" id="PS50089">
    <property type="entry name" value="ZF_RING_2"/>
    <property type="match status" value="1"/>
</dbReference>
<dbReference type="GO" id="GO:0008270">
    <property type="term" value="F:zinc ion binding"/>
    <property type="evidence" value="ECO:0007669"/>
    <property type="project" value="UniProtKB-KW"/>
</dbReference>
<proteinExistence type="inferred from homology"/>
<keyword evidence="7" id="KW-0479">Metal-binding</keyword>
<dbReference type="SMART" id="SM00184">
    <property type="entry name" value="RING"/>
    <property type="match status" value="1"/>
</dbReference>
<dbReference type="GO" id="GO:0061630">
    <property type="term" value="F:ubiquitin protein ligase activity"/>
    <property type="evidence" value="ECO:0007669"/>
    <property type="project" value="UniProtKB-EC"/>
</dbReference>
<keyword evidence="10" id="KW-0862">Zinc</keyword>
<dbReference type="FunFam" id="3.30.40.10:FF:000187">
    <property type="entry name" value="E3 ubiquitin-protein ligase ATL6"/>
    <property type="match status" value="1"/>
</dbReference>
<keyword evidence="20" id="KW-1185">Reference proteome</keyword>
<keyword evidence="12 16" id="KW-0472">Membrane</keyword>
<feature type="chain" id="PRO_5042220304" description="RING-type E3 ubiquitin transferase" evidence="17">
    <location>
        <begin position="27"/>
        <end position="409"/>
    </location>
</feature>
<evidence type="ECO:0000256" key="13">
    <source>
        <dbReference type="ARBA" id="ARBA00024209"/>
    </source>
</evidence>
<dbReference type="AlphaFoldDB" id="A0AAD8MCM8"/>
<organism evidence="19 20">
    <name type="scientific">Heracleum sosnowskyi</name>
    <dbReference type="NCBI Taxonomy" id="360622"/>
    <lineage>
        <taxon>Eukaryota</taxon>
        <taxon>Viridiplantae</taxon>
        <taxon>Streptophyta</taxon>
        <taxon>Embryophyta</taxon>
        <taxon>Tracheophyta</taxon>
        <taxon>Spermatophyta</taxon>
        <taxon>Magnoliopsida</taxon>
        <taxon>eudicotyledons</taxon>
        <taxon>Gunneridae</taxon>
        <taxon>Pentapetalae</taxon>
        <taxon>asterids</taxon>
        <taxon>campanulids</taxon>
        <taxon>Apiales</taxon>
        <taxon>Apiaceae</taxon>
        <taxon>Apioideae</taxon>
        <taxon>apioid superclade</taxon>
        <taxon>Tordylieae</taxon>
        <taxon>Tordyliinae</taxon>
        <taxon>Heracleum</taxon>
    </lineage>
</organism>
<dbReference type="Gene3D" id="3.30.40.10">
    <property type="entry name" value="Zinc/RING finger domain, C3HC4 (zinc finger)"/>
    <property type="match status" value="1"/>
</dbReference>
<dbReference type="EC" id="2.3.2.27" evidence="4"/>
<evidence type="ECO:0000256" key="11">
    <source>
        <dbReference type="ARBA" id="ARBA00022989"/>
    </source>
</evidence>
<evidence type="ECO:0000256" key="17">
    <source>
        <dbReference type="SAM" id="SignalP"/>
    </source>
</evidence>
<dbReference type="GO" id="GO:0016020">
    <property type="term" value="C:membrane"/>
    <property type="evidence" value="ECO:0007669"/>
    <property type="project" value="UniProtKB-SubCell"/>
</dbReference>
<keyword evidence="6 16" id="KW-0812">Transmembrane</keyword>
<protein>
    <recommendedName>
        <fullName evidence="4">RING-type E3 ubiquitin transferase</fullName>
        <ecNumber evidence="4">2.3.2.27</ecNumber>
    </recommendedName>
</protein>
<keyword evidence="8 14" id="KW-0863">Zinc-finger</keyword>
<gene>
    <name evidence="19" type="ORF">POM88_036712</name>
</gene>
<feature type="region of interest" description="Disordered" evidence="15">
    <location>
        <begin position="308"/>
        <end position="349"/>
    </location>
</feature>
<name>A0AAD8MCM8_9APIA</name>
<evidence type="ECO:0000256" key="3">
    <source>
        <dbReference type="ARBA" id="ARBA00004906"/>
    </source>
</evidence>
<evidence type="ECO:0000256" key="7">
    <source>
        <dbReference type="ARBA" id="ARBA00022723"/>
    </source>
</evidence>
<accession>A0AAD8MCM8</accession>
<keyword evidence="17" id="KW-0732">Signal</keyword>
<evidence type="ECO:0000256" key="5">
    <source>
        <dbReference type="ARBA" id="ARBA00022679"/>
    </source>
</evidence>
<feature type="domain" description="RING-type" evidence="18">
    <location>
        <begin position="127"/>
        <end position="169"/>
    </location>
</feature>
<comment type="caution">
    <text evidence="19">The sequence shown here is derived from an EMBL/GenBank/DDBJ whole genome shotgun (WGS) entry which is preliminary data.</text>
</comment>
<keyword evidence="9" id="KW-0833">Ubl conjugation pathway</keyword>
<evidence type="ECO:0000313" key="20">
    <source>
        <dbReference type="Proteomes" id="UP001237642"/>
    </source>
</evidence>
<dbReference type="SUPFAM" id="SSF57850">
    <property type="entry name" value="RING/U-box"/>
    <property type="match status" value="1"/>
</dbReference>
<dbReference type="EMBL" id="JAUIZM010000008">
    <property type="protein sequence ID" value="KAK1370620.1"/>
    <property type="molecule type" value="Genomic_DNA"/>
</dbReference>